<dbReference type="InterPro" id="IPR042201">
    <property type="entry name" value="FH2_Formin_sf"/>
</dbReference>
<accession>A0ABR3M795</accession>
<feature type="domain" description="FH2" evidence="2">
    <location>
        <begin position="31"/>
        <end position="424"/>
    </location>
</feature>
<feature type="compositionally biased region" description="Pro residues" evidence="1">
    <location>
        <begin position="1"/>
        <end position="24"/>
    </location>
</feature>
<evidence type="ECO:0000313" key="4">
    <source>
        <dbReference type="Proteomes" id="UP001558613"/>
    </source>
</evidence>
<dbReference type="SUPFAM" id="SSF101447">
    <property type="entry name" value="Formin homology 2 domain (FH2 domain)"/>
    <property type="match status" value="1"/>
</dbReference>
<feature type="region of interest" description="Disordered" evidence="1">
    <location>
        <begin position="677"/>
        <end position="731"/>
    </location>
</feature>
<gene>
    <name evidence="3" type="ORF">QQF64_008803</name>
</gene>
<dbReference type="Proteomes" id="UP001558613">
    <property type="component" value="Unassembled WGS sequence"/>
</dbReference>
<evidence type="ECO:0000259" key="2">
    <source>
        <dbReference type="PROSITE" id="PS51444"/>
    </source>
</evidence>
<sequence>MIPPPPPPPPPNAPPPPPPPPPALFPGGGPFTRGPMRASKMRNFNWEAIPKDTVLGKHNIWTAEKNSEFELDTKRMEELFSRNEQKQVKATARCSVRQSPTNAPGPEMVTILNSKKNMNIGIFLKQFKRSVSGMIDDIINGRGERFGTGKLKELCKLLPEDGEVRQLLDFKGDCSTLSEADRFMVQLVKVPCYEERLSSLVLKEEFTHFIDEVNHSIAVMTSAGQELLKCADLHSVIRLVLKTGNYMNSGGYAGSAVGFRITSLLKLADTKANKPGMNLMHYVAMQAHKIDASLLKFPEQLQHIGDGARVHKQEIESDFQKEVCRVQVAKQNASKQPDLEEQMRDFLQNADTRLKETEEAFKHLSAVSDLVAEYFCEDPTQFKLEECCSIFQSFCDKFKRAVQDNLEREMVEVRRRQRDRTQMAVKRRSTATCSSRDKDMEGVALESILQKFNTRQTRRRARNSSPTRASLIETSSQEKRPANNREVKRDSWIKNTPQSPLIKESTDKDETPMHPEITVSSPVQKSPDPSGNKCIAVFTVEEEEDVQTEKEVQNLREVSRKVLQYQSSRSSISSGEALSPILSPRRETFFQEDKKQLLIMTIEENSSKTSSLLHNGQIINRRHTIALPEASCGNTSQEDLFIPCNLNASPAPSIGIIGKGKSMDSGLIATLLNSAETVKDSDTEPSNSQEESSVDSLQSQSQSAEPEAKTEETEPSLQFNTGKRNSQTISFKSTKEGFSLMSLFKRWREKDKSKELDSDSVDP</sequence>
<dbReference type="PANTHER" id="PTHR46345">
    <property type="entry name" value="INVERTED FORMIN-2"/>
    <property type="match status" value="1"/>
</dbReference>
<protein>
    <recommendedName>
        <fullName evidence="2">FH2 domain-containing protein</fullName>
    </recommendedName>
</protein>
<evidence type="ECO:0000313" key="3">
    <source>
        <dbReference type="EMBL" id="KAL1260976.1"/>
    </source>
</evidence>
<dbReference type="Gene3D" id="1.20.58.2220">
    <property type="entry name" value="Formin, FH2 domain"/>
    <property type="match status" value="1"/>
</dbReference>
<dbReference type="Pfam" id="PF02181">
    <property type="entry name" value="FH2"/>
    <property type="match status" value="1"/>
</dbReference>
<dbReference type="InterPro" id="IPR015425">
    <property type="entry name" value="FH2_Formin"/>
</dbReference>
<dbReference type="PANTHER" id="PTHR46345:SF7">
    <property type="entry name" value="FH2 DOMAIN CONTAINING 3-RELATED"/>
    <property type="match status" value="1"/>
</dbReference>
<dbReference type="PROSITE" id="PS51444">
    <property type="entry name" value="FH2"/>
    <property type="match status" value="1"/>
</dbReference>
<comment type="caution">
    <text evidence="3">The sequence shown here is derived from an EMBL/GenBank/DDBJ whole genome shotgun (WGS) entry which is preliminary data.</text>
</comment>
<name>A0ABR3M795_9TELE</name>
<feature type="region of interest" description="Disordered" evidence="1">
    <location>
        <begin position="1"/>
        <end position="34"/>
    </location>
</feature>
<keyword evidence="4" id="KW-1185">Reference proteome</keyword>
<feature type="compositionally biased region" description="Polar residues" evidence="1">
    <location>
        <begin position="463"/>
        <end position="475"/>
    </location>
</feature>
<feature type="compositionally biased region" description="Basic and acidic residues" evidence="1">
    <location>
        <begin position="504"/>
        <end position="513"/>
    </location>
</feature>
<feature type="compositionally biased region" description="Polar residues" evidence="1">
    <location>
        <begin position="717"/>
        <end position="731"/>
    </location>
</feature>
<feature type="compositionally biased region" description="Basic and acidic residues" evidence="1">
    <location>
        <begin position="476"/>
        <end position="492"/>
    </location>
</feature>
<dbReference type="EMBL" id="JAYMGO010000015">
    <property type="protein sequence ID" value="KAL1260976.1"/>
    <property type="molecule type" value="Genomic_DNA"/>
</dbReference>
<evidence type="ECO:0000256" key="1">
    <source>
        <dbReference type="SAM" id="MobiDB-lite"/>
    </source>
</evidence>
<feature type="region of interest" description="Disordered" evidence="1">
    <location>
        <begin position="454"/>
        <end position="530"/>
    </location>
</feature>
<dbReference type="SMART" id="SM00498">
    <property type="entry name" value="FH2"/>
    <property type="match status" value="1"/>
</dbReference>
<feature type="compositionally biased region" description="Low complexity" evidence="1">
    <location>
        <begin position="688"/>
        <end position="705"/>
    </location>
</feature>
<organism evidence="3 4">
    <name type="scientific">Cirrhinus molitorella</name>
    <name type="common">mud carp</name>
    <dbReference type="NCBI Taxonomy" id="172907"/>
    <lineage>
        <taxon>Eukaryota</taxon>
        <taxon>Metazoa</taxon>
        <taxon>Chordata</taxon>
        <taxon>Craniata</taxon>
        <taxon>Vertebrata</taxon>
        <taxon>Euteleostomi</taxon>
        <taxon>Actinopterygii</taxon>
        <taxon>Neopterygii</taxon>
        <taxon>Teleostei</taxon>
        <taxon>Ostariophysi</taxon>
        <taxon>Cypriniformes</taxon>
        <taxon>Cyprinidae</taxon>
        <taxon>Labeoninae</taxon>
        <taxon>Labeonini</taxon>
        <taxon>Cirrhinus</taxon>
    </lineage>
</organism>
<proteinExistence type="predicted"/>
<reference evidence="3 4" key="1">
    <citation type="submission" date="2023-09" db="EMBL/GenBank/DDBJ databases">
        <authorList>
            <person name="Wang M."/>
        </authorList>
    </citation>
    <scope>NUCLEOTIDE SEQUENCE [LARGE SCALE GENOMIC DNA]</scope>
    <source>
        <strain evidence="3">GT-2023</strain>
        <tissue evidence="3">Liver</tissue>
    </source>
</reference>
<feature type="compositionally biased region" description="Polar residues" evidence="1">
    <location>
        <begin position="518"/>
        <end position="529"/>
    </location>
</feature>